<evidence type="ECO:0000313" key="2">
    <source>
        <dbReference type="Proteomes" id="UP000256269"/>
    </source>
</evidence>
<reference evidence="1 2" key="1">
    <citation type="submission" date="2018-08" db="EMBL/GenBank/DDBJ databases">
        <title>Genomic Encyclopedia of Archaeal and Bacterial Type Strains, Phase II (KMG-II): from individual species to whole genera.</title>
        <authorList>
            <person name="Goeker M."/>
        </authorList>
    </citation>
    <scope>NUCLEOTIDE SEQUENCE [LARGE SCALE GENOMIC DNA]</scope>
    <source>
        <strain evidence="1 2">DSM 45791</strain>
    </source>
</reference>
<dbReference type="SUPFAM" id="SSF56524">
    <property type="entry name" value="Oxidoreductase molybdopterin-binding domain"/>
    <property type="match status" value="1"/>
</dbReference>
<proteinExistence type="predicted"/>
<gene>
    <name evidence="1" type="ORF">BCF44_11819</name>
</gene>
<dbReference type="Proteomes" id="UP000256269">
    <property type="component" value="Unassembled WGS sequence"/>
</dbReference>
<evidence type="ECO:0008006" key="3">
    <source>
        <dbReference type="Google" id="ProtNLM"/>
    </source>
</evidence>
<keyword evidence="2" id="KW-1185">Reference proteome</keyword>
<protein>
    <recommendedName>
        <fullName evidence="3">Molybdopterin-dependent oxidoreductase-like protein</fullName>
    </recommendedName>
</protein>
<evidence type="ECO:0000313" key="1">
    <source>
        <dbReference type="EMBL" id="REH35159.1"/>
    </source>
</evidence>
<dbReference type="RefSeq" id="WP_116179933.1">
    <property type="nucleotide sequence ID" value="NZ_CP144375.1"/>
</dbReference>
<dbReference type="EMBL" id="QUNO01000018">
    <property type="protein sequence ID" value="REH35159.1"/>
    <property type="molecule type" value="Genomic_DNA"/>
</dbReference>
<sequence length="147" mass="16056">MTPLRTDELVITGEVATPGTVWCTSALHARACRPLTIDYVTRRRSERHEVRGVALYDALAAAGLALDPARKMDHLSLAVLAEGADGYAVLVSYAEMHPEFGDCGALLATWHNGSLLPRPTLVMPADRRASRFVRQVHRLHVVHPLAA</sequence>
<accession>A0A3E0GYE8</accession>
<dbReference type="InterPro" id="IPR036374">
    <property type="entry name" value="OxRdtase_Mopterin-bd_sf"/>
</dbReference>
<dbReference type="AlphaFoldDB" id="A0A3E0GYE8"/>
<dbReference type="OrthoDB" id="3577245at2"/>
<comment type="caution">
    <text evidence="1">The sequence shown here is derived from an EMBL/GenBank/DDBJ whole genome shotgun (WGS) entry which is preliminary data.</text>
</comment>
<name>A0A3E0GYE8_9PSEU</name>
<organism evidence="1 2">
    <name type="scientific">Kutzneria buriramensis</name>
    <dbReference type="NCBI Taxonomy" id="1045776"/>
    <lineage>
        <taxon>Bacteria</taxon>
        <taxon>Bacillati</taxon>
        <taxon>Actinomycetota</taxon>
        <taxon>Actinomycetes</taxon>
        <taxon>Pseudonocardiales</taxon>
        <taxon>Pseudonocardiaceae</taxon>
        <taxon>Kutzneria</taxon>
    </lineage>
</organism>